<name>X0S9U5_9ZZZZ</name>
<dbReference type="NCBIfam" id="TIGR02595">
    <property type="entry name" value="PEP_CTERM"/>
    <property type="match status" value="1"/>
</dbReference>
<dbReference type="AlphaFoldDB" id="X0S9U5"/>
<comment type="caution">
    <text evidence="1">The sequence shown here is derived from an EMBL/GenBank/DDBJ whole genome shotgun (WGS) entry which is preliminary data.</text>
</comment>
<dbReference type="InterPro" id="IPR002105">
    <property type="entry name" value="Dockerin_1_rpt"/>
</dbReference>
<evidence type="ECO:0008006" key="2">
    <source>
        <dbReference type="Google" id="ProtNLM"/>
    </source>
</evidence>
<dbReference type="GO" id="GO:0004553">
    <property type="term" value="F:hydrolase activity, hydrolyzing O-glycosyl compounds"/>
    <property type="evidence" value="ECO:0007669"/>
    <property type="project" value="InterPro"/>
</dbReference>
<dbReference type="InterPro" id="IPR036439">
    <property type="entry name" value="Dockerin_dom_sf"/>
</dbReference>
<feature type="non-terminal residue" evidence="1">
    <location>
        <position position="1"/>
    </location>
</feature>
<proteinExistence type="predicted"/>
<protein>
    <recommendedName>
        <fullName evidence="2">Dockerin domain-containing protein</fullName>
    </recommendedName>
</protein>
<dbReference type="GO" id="GO:0000272">
    <property type="term" value="P:polysaccharide catabolic process"/>
    <property type="evidence" value="ECO:0007669"/>
    <property type="project" value="InterPro"/>
</dbReference>
<gene>
    <name evidence="1" type="ORF">S01H1_15971</name>
</gene>
<dbReference type="InterPro" id="IPR013424">
    <property type="entry name" value="Ice-binding_C"/>
</dbReference>
<sequence length="246" mass="26225">RGWWDGDGVAASTPSDWANAGGFQGYQYYLYGEWFFGGRGFVGLYSDEGDGRHYGWADIHTSGPRNEFTLYEFAFSDQPGKAVLAGGGEAIVGDVNVDGTVNGLDIDTMGDAIRTGSTFYALYDISADGTTEGTDGVIDLLDLDYLIRFLVEAGAGNGTEYGDFNLDGLIDTTDLTRLATDYGTGDTWAKGNANRNIDLITDTTDLTILATYYGTGPGDPDVVPEPVTLSLLALGASGLLVVRKRK</sequence>
<accession>X0S9U5</accession>
<dbReference type="EMBL" id="BARS01008370">
    <property type="protein sequence ID" value="GAF77813.1"/>
    <property type="molecule type" value="Genomic_DNA"/>
</dbReference>
<evidence type="ECO:0000313" key="1">
    <source>
        <dbReference type="EMBL" id="GAF77813.1"/>
    </source>
</evidence>
<organism evidence="1">
    <name type="scientific">marine sediment metagenome</name>
    <dbReference type="NCBI Taxonomy" id="412755"/>
    <lineage>
        <taxon>unclassified sequences</taxon>
        <taxon>metagenomes</taxon>
        <taxon>ecological metagenomes</taxon>
    </lineage>
</organism>
<dbReference type="Gene3D" id="1.10.1330.10">
    <property type="entry name" value="Dockerin domain"/>
    <property type="match status" value="1"/>
</dbReference>
<dbReference type="SUPFAM" id="SSF63446">
    <property type="entry name" value="Type I dockerin domain"/>
    <property type="match status" value="2"/>
</dbReference>
<dbReference type="Pfam" id="PF00404">
    <property type="entry name" value="Dockerin_1"/>
    <property type="match status" value="1"/>
</dbReference>
<reference evidence="1" key="1">
    <citation type="journal article" date="2014" name="Front. Microbiol.">
        <title>High frequency of phylogenetically diverse reductive dehalogenase-homologous genes in deep subseafloor sedimentary metagenomes.</title>
        <authorList>
            <person name="Kawai M."/>
            <person name="Futagami T."/>
            <person name="Toyoda A."/>
            <person name="Takaki Y."/>
            <person name="Nishi S."/>
            <person name="Hori S."/>
            <person name="Arai W."/>
            <person name="Tsubouchi T."/>
            <person name="Morono Y."/>
            <person name="Uchiyama I."/>
            <person name="Ito T."/>
            <person name="Fujiyama A."/>
            <person name="Inagaki F."/>
            <person name="Takami H."/>
        </authorList>
    </citation>
    <scope>NUCLEOTIDE SEQUENCE</scope>
    <source>
        <strain evidence="1">Expedition CK06-06</strain>
    </source>
</reference>